<proteinExistence type="predicted"/>
<protein>
    <recommendedName>
        <fullName evidence="6">Aminotransferase class III-fold pyridoxal phosphate-dependent enzyme</fullName>
    </recommendedName>
</protein>
<dbReference type="InterPro" id="IPR050103">
    <property type="entry name" value="Class-III_PLP-dep_AT"/>
</dbReference>
<organism evidence="5">
    <name type="scientific">marine metagenome</name>
    <dbReference type="NCBI Taxonomy" id="408172"/>
    <lineage>
        <taxon>unclassified sequences</taxon>
        <taxon>metagenomes</taxon>
        <taxon>ecological metagenomes</taxon>
    </lineage>
</organism>
<dbReference type="GO" id="GO:0042802">
    <property type="term" value="F:identical protein binding"/>
    <property type="evidence" value="ECO:0007669"/>
    <property type="project" value="TreeGrafter"/>
</dbReference>
<evidence type="ECO:0000256" key="2">
    <source>
        <dbReference type="ARBA" id="ARBA00022576"/>
    </source>
</evidence>
<evidence type="ECO:0000256" key="4">
    <source>
        <dbReference type="ARBA" id="ARBA00022898"/>
    </source>
</evidence>
<dbReference type="PANTHER" id="PTHR11986:SF79">
    <property type="entry name" value="ACETYLORNITHINE AMINOTRANSFERASE, MITOCHONDRIAL"/>
    <property type="match status" value="1"/>
</dbReference>
<comment type="cofactor">
    <cofactor evidence="1">
        <name>pyridoxal 5'-phosphate</name>
        <dbReference type="ChEBI" id="CHEBI:597326"/>
    </cofactor>
</comment>
<evidence type="ECO:0000313" key="5">
    <source>
        <dbReference type="EMBL" id="SVC51400.1"/>
    </source>
</evidence>
<name>A0A382MS61_9ZZZZ</name>
<sequence length="334" mass="38059">FKSKRKYILYSDRSYHGKLIGSGSISGSYRKNKQFPLMDNCINFKFNDPIDLENKIEDLKSKGEVYSVIIEPYSASMLASCSDHFINKLNDLRNKHGFRIIFDEVFTGWYKSKKLFYFQNFKSQIVPDVIALSKSMGGGKSSISCIVVNDDVYDKAYGKLSDTFLHTTTYNGFAEECITALEATSLFATEEFKNKATNLSTYLKKKLLEIKNKHQDKIDEVKGTGILNGIIFKSFYTEVGKIIEKFPITFISNKSFFLKKITATVISCELYEKHNILTAVSDSSNSNHLFVSPSLIINNNEIDLFFEKLDNVLTKGANLKSIEMIFNFLKSKIK</sequence>
<keyword evidence="2" id="KW-0032">Aminotransferase</keyword>
<dbReference type="GO" id="GO:0030170">
    <property type="term" value="F:pyridoxal phosphate binding"/>
    <property type="evidence" value="ECO:0007669"/>
    <property type="project" value="InterPro"/>
</dbReference>
<keyword evidence="3" id="KW-0808">Transferase</keyword>
<dbReference type="AlphaFoldDB" id="A0A382MS61"/>
<dbReference type="InterPro" id="IPR015422">
    <property type="entry name" value="PyrdxlP-dep_Trfase_small"/>
</dbReference>
<keyword evidence="4" id="KW-0663">Pyridoxal phosphate</keyword>
<dbReference type="SUPFAM" id="SSF53383">
    <property type="entry name" value="PLP-dependent transferases"/>
    <property type="match status" value="1"/>
</dbReference>
<dbReference type="EMBL" id="UINC01095370">
    <property type="protein sequence ID" value="SVC51400.1"/>
    <property type="molecule type" value="Genomic_DNA"/>
</dbReference>
<dbReference type="Pfam" id="PF00202">
    <property type="entry name" value="Aminotran_3"/>
    <property type="match status" value="1"/>
</dbReference>
<feature type="non-terminal residue" evidence="5">
    <location>
        <position position="1"/>
    </location>
</feature>
<reference evidence="5" key="1">
    <citation type="submission" date="2018-05" db="EMBL/GenBank/DDBJ databases">
        <authorList>
            <person name="Lanie J.A."/>
            <person name="Ng W.-L."/>
            <person name="Kazmierczak K.M."/>
            <person name="Andrzejewski T.M."/>
            <person name="Davidsen T.M."/>
            <person name="Wayne K.J."/>
            <person name="Tettelin H."/>
            <person name="Glass J.I."/>
            <person name="Rusch D."/>
            <person name="Podicherti R."/>
            <person name="Tsui H.-C.T."/>
            <person name="Winkler M.E."/>
        </authorList>
    </citation>
    <scope>NUCLEOTIDE SEQUENCE</scope>
</reference>
<evidence type="ECO:0000256" key="1">
    <source>
        <dbReference type="ARBA" id="ARBA00001933"/>
    </source>
</evidence>
<dbReference type="GO" id="GO:0008483">
    <property type="term" value="F:transaminase activity"/>
    <property type="evidence" value="ECO:0007669"/>
    <property type="project" value="UniProtKB-KW"/>
</dbReference>
<evidence type="ECO:0000256" key="3">
    <source>
        <dbReference type="ARBA" id="ARBA00022679"/>
    </source>
</evidence>
<dbReference type="InterPro" id="IPR015421">
    <property type="entry name" value="PyrdxlP-dep_Trfase_major"/>
</dbReference>
<dbReference type="Gene3D" id="3.40.640.10">
    <property type="entry name" value="Type I PLP-dependent aspartate aminotransferase-like (Major domain)"/>
    <property type="match status" value="1"/>
</dbReference>
<dbReference type="InterPro" id="IPR005814">
    <property type="entry name" value="Aminotrans_3"/>
</dbReference>
<dbReference type="PANTHER" id="PTHR11986">
    <property type="entry name" value="AMINOTRANSFERASE CLASS III"/>
    <property type="match status" value="1"/>
</dbReference>
<dbReference type="Gene3D" id="3.90.1150.10">
    <property type="entry name" value="Aspartate Aminotransferase, domain 1"/>
    <property type="match status" value="1"/>
</dbReference>
<gene>
    <name evidence="5" type="ORF">METZ01_LOCUS304254</name>
</gene>
<evidence type="ECO:0008006" key="6">
    <source>
        <dbReference type="Google" id="ProtNLM"/>
    </source>
</evidence>
<accession>A0A382MS61</accession>
<dbReference type="InterPro" id="IPR015424">
    <property type="entry name" value="PyrdxlP-dep_Trfase"/>
</dbReference>